<keyword evidence="3" id="KW-1185">Reference proteome</keyword>
<reference evidence="2 3" key="1">
    <citation type="submission" date="2017-06" db="EMBL/GenBank/DDBJ databases">
        <authorList>
            <person name="Kim H.J."/>
            <person name="Triplett B.A."/>
        </authorList>
    </citation>
    <scope>NUCLEOTIDE SEQUENCE [LARGE SCALE GENOMIC DNA]</scope>
    <source>
        <strain evidence="2 3">DS15</strain>
    </source>
</reference>
<feature type="region of interest" description="Disordered" evidence="1">
    <location>
        <begin position="128"/>
        <end position="150"/>
    </location>
</feature>
<organism evidence="2 3">
    <name type="scientific">Sphingopyxis indica</name>
    <dbReference type="NCBI Taxonomy" id="436663"/>
    <lineage>
        <taxon>Bacteria</taxon>
        <taxon>Pseudomonadati</taxon>
        <taxon>Pseudomonadota</taxon>
        <taxon>Alphaproteobacteria</taxon>
        <taxon>Sphingomonadales</taxon>
        <taxon>Sphingomonadaceae</taxon>
        <taxon>Sphingopyxis</taxon>
    </lineage>
</organism>
<sequence length="150" mass="16938">MSGGHVKRSIRLRTDLVRRLADHAAARNTSQAAIIEAALESFLSPDAAERLEAALARRLDRLTRDLGRLEWHVELSNETLALFVRNWLNATPSLPDGATQAARAQGRERWERFVDMLNRRMELGPRFRNEIAEDATRSTRSDQDSGSTSE</sequence>
<evidence type="ECO:0000313" key="2">
    <source>
        <dbReference type="EMBL" id="SNS95644.1"/>
    </source>
</evidence>
<feature type="compositionally biased region" description="Basic and acidic residues" evidence="1">
    <location>
        <begin position="128"/>
        <end position="143"/>
    </location>
</feature>
<evidence type="ECO:0008006" key="4">
    <source>
        <dbReference type="Google" id="ProtNLM"/>
    </source>
</evidence>
<gene>
    <name evidence="2" type="ORF">SAMN06295955_108100</name>
</gene>
<dbReference type="Proteomes" id="UP000198339">
    <property type="component" value="Unassembled WGS sequence"/>
</dbReference>
<proteinExistence type="predicted"/>
<dbReference type="EMBL" id="FZPA01000008">
    <property type="protein sequence ID" value="SNS95644.1"/>
    <property type="molecule type" value="Genomic_DNA"/>
</dbReference>
<dbReference type="OrthoDB" id="9803941at2"/>
<name>A0A239IT95_9SPHN</name>
<dbReference type="RefSeq" id="WP_089216214.1">
    <property type="nucleotide sequence ID" value="NZ_FZPA01000008.1"/>
</dbReference>
<evidence type="ECO:0000313" key="3">
    <source>
        <dbReference type="Proteomes" id="UP000198339"/>
    </source>
</evidence>
<evidence type="ECO:0000256" key="1">
    <source>
        <dbReference type="SAM" id="MobiDB-lite"/>
    </source>
</evidence>
<protein>
    <recommendedName>
        <fullName evidence="4">Ribbon-helix-helix protein, copG family</fullName>
    </recommendedName>
</protein>
<dbReference type="AlphaFoldDB" id="A0A239IT95"/>
<accession>A0A239IT95</accession>